<dbReference type="SUPFAM" id="SSF53474">
    <property type="entry name" value="alpha/beta-Hydrolases"/>
    <property type="match status" value="1"/>
</dbReference>
<dbReference type="PANTHER" id="PTHR48098">
    <property type="entry name" value="ENTEROCHELIN ESTERASE-RELATED"/>
    <property type="match status" value="1"/>
</dbReference>
<dbReference type="PANTHER" id="PTHR48098:SF3">
    <property type="entry name" value="IRON(III) ENTEROBACTIN ESTERASE"/>
    <property type="match status" value="1"/>
</dbReference>
<accession>A0ABP7PMD1</accession>
<dbReference type="InterPro" id="IPR000801">
    <property type="entry name" value="Esterase-like"/>
</dbReference>
<dbReference type="InterPro" id="IPR050583">
    <property type="entry name" value="Mycobacterial_A85_antigen"/>
</dbReference>
<proteinExistence type="predicted"/>
<evidence type="ECO:0000313" key="1">
    <source>
        <dbReference type="EMBL" id="GAA3968106.1"/>
    </source>
</evidence>
<name>A0ABP7PMD1_9BACT</name>
<dbReference type="Pfam" id="PF00756">
    <property type="entry name" value="Esterase"/>
    <property type="match status" value="1"/>
</dbReference>
<dbReference type="EMBL" id="BAABDI010000006">
    <property type="protein sequence ID" value="GAA3968106.1"/>
    <property type="molecule type" value="Genomic_DNA"/>
</dbReference>
<comment type="caution">
    <text evidence="1">The sequence shown here is derived from an EMBL/GenBank/DDBJ whole genome shotgun (WGS) entry which is preliminary data.</text>
</comment>
<sequence length="253" mass="29245">MLVCRTARESPPPLSPIIVQEQHRRFYSHHLGQDIDMLVFGTWGYPVLLFPTSGGREYEARDFKLIEAARPLIDAGRVKLYCIDSIDQHSWYAKHLPPAVRVQNHVFYDQFLSEELVPMLQQECHVDKIGVAGSSFGGYQALNFAFRHPNLVAHLFTMGAAFDIRQFVDGYHDDNVYFNNPPEYLPGAQSEHFQWMNIILGTAEHDFCKEANFQMARLLSQKGIHYTLDVKPFGDHDWPVWREMFPQYLNTIG</sequence>
<keyword evidence="1" id="KW-0378">Hydrolase</keyword>
<evidence type="ECO:0000313" key="2">
    <source>
        <dbReference type="Proteomes" id="UP001501556"/>
    </source>
</evidence>
<gene>
    <name evidence="1" type="ORF">GCM10022407_12810</name>
</gene>
<protein>
    <submittedName>
        <fullName evidence="1">Alpha/beta hydrolase-fold protein</fullName>
    </submittedName>
</protein>
<dbReference type="Gene3D" id="3.40.50.1820">
    <property type="entry name" value="alpha/beta hydrolase"/>
    <property type="match status" value="1"/>
</dbReference>
<keyword evidence="2" id="KW-1185">Reference proteome</keyword>
<organism evidence="1 2">
    <name type="scientific">Hymenobacter antarcticus</name>
    <dbReference type="NCBI Taxonomy" id="486270"/>
    <lineage>
        <taxon>Bacteria</taxon>
        <taxon>Pseudomonadati</taxon>
        <taxon>Bacteroidota</taxon>
        <taxon>Cytophagia</taxon>
        <taxon>Cytophagales</taxon>
        <taxon>Hymenobacteraceae</taxon>
        <taxon>Hymenobacter</taxon>
    </lineage>
</organism>
<dbReference type="InterPro" id="IPR029058">
    <property type="entry name" value="AB_hydrolase_fold"/>
</dbReference>
<dbReference type="Proteomes" id="UP001501556">
    <property type="component" value="Unassembled WGS sequence"/>
</dbReference>
<reference evidence="2" key="1">
    <citation type="journal article" date="2019" name="Int. J. Syst. Evol. Microbiol.">
        <title>The Global Catalogue of Microorganisms (GCM) 10K type strain sequencing project: providing services to taxonomists for standard genome sequencing and annotation.</title>
        <authorList>
            <consortium name="The Broad Institute Genomics Platform"/>
            <consortium name="The Broad Institute Genome Sequencing Center for Infectious Disease"/>
            <person name="Wu L."/>
            <person name="Ma J."/>
        </authorList>
    </citation>
    <scope>NUCLEOTIDE SEQUENCE [LARGE SCALE GENOMIC DNA]</scope>
    <source>
        <strain evidence="2">JCM 17217</strain>
    </source>
</reference>
<dbReference type="GO" id="GO:0016787">
    <property type="term" value="F:hydrolase activity"/>
    <property type="evidence" value="ECO:0007669"/>
    <property type="project" value="UniProtKB-KW"/>
</dbReference>